<accession>A0A420XT29</accession>
<organism evidence="1 2">
    <name type="scientific">Motilibacter peucedani</name>
    <dbReference type="NCBI Taxonomy" id="598650"/>
    <lineage>
        <taxon>Bacteria</taxon>
        <taxon>Bacillati</taxon>
        <taxon>Actinomycetota</taxon>
        <taxon>Actinomycetes</taxon>
        <taxon>Motilibacterales</taxon>
        <taxon>Motilibacteraceae</taxon>
        <taxon>Motilibacter</taxon>
    </lineage>
</organism>
<dbReference type="SUPFAM" id="SSF53850">
    <property type="entry name" value="Periplasmic binding protein-like II"/>
    <property type="match status" value="1"/>
</dbReference>
<evidence type="ECO:0000313" key="1">
    <source>
        <dbReference type="EMBL" id="RKS79911.1"/>
    </source>
</evidence>
<dbReference type="InParanoid" id="A0A420XT29"/>
<reference evidence="1 2" key="1">
    <citation type="submission" date="2018-10" db="EMBL/GenBank/DDBJ databases">
        <title>Genomic Encyclopedia of Archaeal and Bacterial Type Strains, Phase II (KMG-II): from individual species to whole genera.</title>
        <authorList>
            <person name="Goeker M."/>
        </authorList>
    </citation>
    <scope>NUCLEOTIDE SEQUENCE [LARGE SCALE GENOMIC DNA]</scope>
    <source>
        <strain evidence="1 2">RP-AC37</strain>
    </source>
</reference>
<protein>
    <submittedName>
        <fullName evidence="1">ABC-type phosphate/phosphonate transport system substrate-binding protein</fullName>
    </submittedName>
</protein>
<dbReference type="PANTHER" id="PTHR35841:SF1">
    <property type="entry name" value="PHOSPHONATES-BINDING PERIPLASMIC PROTEIN"/>
    <property type="match status" value="1"/>
</dbReference>
<sequence length="284" mass="31047">MAGTLLLGAVAYDPKVVTIWDGFRVWLRTQDLDLDYVLYSNYERQAEDLVSGRIDVAWNSPLAWVRARRLAQARDIPLRPVTMRDTDCDLTSVVVVRADSDVQELADLRGRTVATGAVDSPQATLLPLHLLRSVGLDPGTDVAVRRFDIGVGLHGDHVGGERDAALALAAGEVDAACMIDGNSLLFAREGVLPPGARVVGQTPVYDHCTMTAGPSADPRLVDRFGELLLGMSYADPELRPLLDLEGLKEWRPPRLEGFSQLERAVDGAGFYDDSGRVRARDYRP</sequence>
<evidence type="ECO:0000313" key="2">
    <source>
        <dbReference type="Proteomes" id="UP000281955"/>
    </source>
</evidence>
<keyword evidence="2" id="KW-1185">Reference proteome</keyword>
<dbReference type="Gene3D" id="3.40.190.10">
    <property type="entry name" value="Periplasmic binding protein-like II"/>
    <property type="match status" value="2"/>
</dbReference>
<gene>
    <name evidence="1" type="ORF">CLV35_0322</name>
</gene>
<dbReference type="Proteomes" id="UP000281955">
    <property type="component" value="Unassembled WGS sequence"/>
</dbReference>
<dbReference type="PANTHER" id="PTHR35841">
    <property type="entry name" value="PHOSPHONATES-BINDING PERIPLASMIC PROTEIN"/>
    <property type="match status" value="1"/>
</dbReference>
<dbReference type="EMBL" id="RBWV01000009">
    <property type="protein sequence ID" value="RKS79911.1"/>
    <property type="molecule type" value="Genomic_DNA"/>
</dbReference>
<dbReference type="OrthoDB" id="5318791at2"/>
<proteinExistence type="predicted"/>
<dbReference type="Pfam" id="PF12974">
    <property type="entry name" value="Phosphonate-bd"/>
    <property type="match status" value="1"/>
</dbReference>
<dbReference type="RefSeq" id="WP_121191678.1">
    <property type="nucleotide sequence ID" value="NZ_RBWV01000009.1"/>
</dbReference>
<comment type="caution">
    <text evidence="1">The sequence shown here is derived from an EMBL/GenBank/DDBJ whole genome shotgun (WGS) entry which is preliminary data.</text>
</comment>
<dbReference type="AlphaFoldDB" id="A0A420XT29"/>
<name>A0A420XT29_9ACTN</name>